<dbReference type="Pfam" id="PF00586">
    <property type="entry name" value="AIRS"/>
    <property type="match status" value="1"/>
</dbReference>
<dbReference type="PaxDb" id="187420-MTH_205"/>
<evidence type="ECO:0000313" key="4">
    <source>
        <dbReference type="EMBL" id="AAB84711.1"/>
    </source>
</evidence>
<evidence type="ECO:0000313" key="5">
    <source>
        <dbReference type="Proteomes" id="UP000005223"/>
    </source>
</evidence>
<dbReference type="PIRSF" id="PIRSF005644">
    <property type="entry name" value="Hdrgns_mtr_HypE"/>
    <property type="match status" value="1"/>
</dbReference>
<dbReference type="InterPro" id="IPR036676">
    <property type="entry name" value="PurM-like_C_sf"/>
</dbReference>
<dbReference type="PANTHER" id="PTHR30303:SF0">
    <property type="entry name" value="CARBAMOYL DEHYDRATASE HYPE"/>
    <property type="match status" value="1"/>
</dbReference>
<dbReference type="InParanoid" id="O26307"/>
<dbReference type="FunCoup" id="O26307">
    <property type="interactions" value="3"/>
</dbReference>
<dbReference type="SUPFAM" id="SSF56042">
    <property type="entry name" value="PurM C-terminal domain-like"/>
    <property type="match status" value="1"/>
</dbReference>
<evidence type="ECO:0000259" key="3">
    <source>
        <dbReference type="Pfam" id="PF02769"/>
    </source>
</evidence>
<dbReference type="EMBL" id="AE000666">
    <property type="protein sequence ID" value="AAB84711.1"/>
    <property type="molecule type" value="Genomic_DNA"/>
</dbReference>
<keyword evidence="5" id="KW-1185">Reference proteome</keyword>
<dbReference type="NCBIfam" id="TIGR02124">
    <property type="entry name" value="hypE"/>
    <property type="match status" value="1"/>
</dbReference>
<dbReference type="PANTHER" id="PTHR30303">
    <property type="entry name" value="HYDROGENASE ISOENZYMES FORMATION PROTEIN HYPE"/>
    <property type="match status" value="1"/>
</dbReference>
<dbReference type="HOGENOM" id="CLU_049733_0_0_2"/>
<dbReference type="AlphaFoldDB" id="O26307"/>
<dbReference type="InterPro" id="IPR010918">
    <property type="entry name" value="PurM-like_C_dom"/>
</dbReference>
<comment type="similarity">
    <text evidence="1">Belongs to the HypE family.</text>
</comment>
<evidence type="ECO:0000259" key="2">
    <source>
        <dbReference type="Pfam" id="PF00586"/>
    </source>
</evidence>
<reference evidence="4 5" key="1">
    <citation type="journal article" date="1997" name="J. Bacteriol.">
        <title>Complete genome sequence of Methanobacterium thermoautotrophicum deltaH: functional analysis and comparative genomics.</title>
        <authorList>
            <person name="Smith D.R."/>
            <person name="Doucette-Stamm L.A."/>
            <person name="Deloughery C."/>
            <person name="Lee H.-M."/>
            <person name="Dubois J."/>
            <person name="Aldredge T."/>
            <person name="Bashirzadeh R."/>
            <person name="Blakely D."/>
            <person name="Cook R."/>
            <person name="Gilbert K."/>
            <person name="Harrison D."/>
            <person name="Hoang L."/>
            <person name="Keagle P."/>
            <person name="Lumm W."/>
            <person name="Pothier B."/>
            <person name="Qiu D."/>
            <person name="Spadafora R."/>
            <person name="Vicare R."/>
            <person name="Wang Y."/>
            <person name="Wierzbowski J."/>
            <person name="Gibson R."/>
            <person name="Jiwani N."/>
            <person name="Caruso A."/>
            <person name="Bush D."/>
            <person name="Safer H."/>
            <person name="Patwell D."/>
            <person name="Prabhakar S."/>
            <person name="McDougall S."/>
            <person name="Shimer G."/>
            <person name="Goyal A."/>
            <person name="Pietrovski S."/>
            <person name="Church G.M."/>
            <person name="Daniels C.J."/>
            <person name="Mao J.-i."/>
            <person name="Rice P."/>
            <person name="Nolling J."/>
            <person name="Reeve J.N."/>
        </authorList>
    </citation>
    <scope>NUCLEOTIDE SEQUENCE [LARGE SCALE GENOMIC DNA]</scope>
    <source>
        <strain evidence="5">ATCC 29096 / DSM 1053 / JCM 10044 / NBRC 100330 / Delta H</strain>
    </source>
</reference>
<name>O26307_METTH</name>
<dbReference type="STRING" id="187420.MTH_205"/>
<dbReference type="GO" id="GO:0051604">
    <property type="term" value="P:protein maturation"/>
    <property type="evidence" value="ECO:0007669"/>
    <property type="project" value="TreeGrafter"/>
</dbReference>
<dbReference type="CDD" id="cd02197">
    <property type="entry name" value="HypE"/>
    <property type="match status" value="1"/>
</dbReference>
<feature type="domain" description="PurM-like N-terminal" evidence="2">
    <location>
        <begin position="81"/>
        <end position="193"/>
    </location>
</feature>
<feature type="domain" description="PurM-like C-terminal" evidence="3">
    <location>
        <begin position="205"/>
        <end position="354"/>
    </location>
</feature>
<sequence length="376" mass="40016">MFIHTYPGFSDTDKIQTEVRERFYTISKIPYRQEIMQGESMKIGMSHGAGGEVMQDLISDIILSNIHNTRVNGGVGLEDLDDGASIPLGDYEIVISTDGHTIDPLFFPGGDIGRIAVAGTVNDISVMGARPLAIANAMIISEGFPGEDLERIIKSMDAVSRETGVSIVTGDTKVMEQGKLDRMVITTTGIGVVGRGETVRDSGLRPGDKIILTGSVGDHGMALMAFREGFGFDTDLESDVAPVWGIVEAALNVGGVTAMKDPTRGGIANALNEMADKSGVGMVLDEDSIPVREEVKAVSEMLGIDPYEVANEGKVIIGVDPEYAEDVLAAVRSAPYGEEARIIGEVTDDKHVILETSLGGRRILEAPVADPVPRVC</sequence>
<organism evidence="4 5">
    <name type="scientific">Methanothermobacter thermautotrophicus (strain ATCC 29096 / DSM 1053 / JCM 10044 / NBRC 100330 / Delta H)</name>
    <name type="common">Methanobacterium thermoautotrophicum</name>
    <dbReference type="NCBI Taxonomy" id="187420"/>
    <lineage>
        <taxon>Archaea</taxon>
        <taxon>Methanobacteriati</taxon>
        <taxon>Methanobacteriota</taxon>
        <taxon>Methanomada group</taxon>
        <taxon>Methanobacteria</taxon>
        <taxon>Methanobacteriales</taxon>
        <taxon>Methanobacteriaceae</taxon>
        <taxon>Methanothermobacter</taxon>
    </lineage>
</organism>
<dbReference type="InterPro" id="IPR011854">
    <property type="entry name" value="HypE"/>
</dbReference>
<dbReference type="Proteomes" id="UP000005223">
    <property type="component" value="Chromosome"/>
</dbReference>
<dbReference type="PATRIC" id="fig|187420.15.peg.175"/>
<dbReference type="EnsemblBacteria" id="AAB84711">
    <property type="protein sequence ID" value="AAB84711"/>
    <property type="gene ID" value="MTH_205"/>
</dbReference>
<dbReference type="InterPro" id="IPR016188">
    <property type="entry name" value="PurM-like_N"/>
</dbReference>
<dbReference type="PIR" id="B69125">
    <property type="entry name" value="B69125"/>
</dbReference>
<proteinExistence type="inferred from homology"/>
<dbReference type="Gene3D" id="3.90.650.10">
    <property type="entry name" value="PurM-like C-terminal domain"/>
    <property type="match status" value="1"/>
</dbReference>
<dbReference type="Pfam" id="PF02769">
    <property type="entry name" value="AIRS_C"/>
    <property type="match status" value="1"/>
</dbReference>
<dbReference type="SUPFAM" id="SSF55326">
    <property type="entry name" value="PurM N-terminal domain-like"/>
    <property type="match status" value="1"/>
</dbReference>
<evidence type="ECO:0000256" key="1">
    <source>
        <dbReference type="ARBA" id="ARBA00006243"/>
    </source>
</evidence>
<dbReference type="Gene3D" id="3.30.1330.10">
    <property type="entry name" value="PurM-like, N-terminal domain"/>
    <property type="match status" value="1"/>
</dbReference>
<gene>
    <name evidence="4" type="ordered locus">MTH_205</name>
</gene>
<protein>
    <submittedName>
        <fullName evidence="4">Hydrogenase expression/formation protein HypE</fullName>
    </submittedName>
</protein>
<accession>O26307</accession>
<dbReference type="KEGG" id="mth:MTH_205"/>
<dbReference type="InterPro" id="IPR036921">
    <property type="entry name" value="PurM-like_N_sf"/>
</dbReference>